<keyword evidence="8 10" id="KW-0675">Receptor</keyword>
<evidence type="ECO:0000256" key="11">
    <source>
        <dbReference type="SAM" id="MobiDB-lite"/>
    </source>
</evidence>
<dbReference type="EMBL" id="CAVLGL010000082">
    <property type="protein sequence ID" value="CAK1588000.1"/>
    <property type="molecule type" value="Genomic_DNA"/>
</dbReference>
<keyword evidence="6 10" id="KW-0238">DNA-binding</keyword>
<dbReference type="CDD" id="cd07165">
    <property type="entry name" value="NR_DBD_DmE78_like"/>
    <property type="match status" value="1"/>
</dbReference>
<dbReference type="InterPro" id="IPR001628">
    <property type="entry name" value="Znf_hrmn_rcpt"/>
</dbReference>
<dbReference type="Gene3D" id="3.30.50.10">
    <property type="entry name" value="Erythroid Transcription Factor GATA-1, subunit A"/>
    <property type="match status" value="1"/>
</dbReference>
<proteinExistence type="inferred from homology"/>
<keyword evidence="2 10" id="KW-0479">Metal-binding</keyword>
<keyword evidence="9 10" id="KW-0539">Nucleus</keyword>
<evidence type="ECO:0000259" key="13">
    <source>
        <dbReference type="PROSITE" id="PS51843"/>
    </source>
</evidence>
<reference evidence="14 15" key="1">
    <citation type="submission" date="2023-11" db="EMBL/GenBank/DDBJ databases">
        <authorList>
            <person name="Hedman E."/>
            <person name="Englund M."/>
            <person name="Stromberg M."/>
            <person name="Nyberg Akerstrom W."/>
            <person name="Nylinder S."/>
            <person name="Jareborg N."/>
            <person name="Kallberg Y."/>
            <person name="Kronander E."/>
        </authorList>
    </citation>
    <scope>NUCLEOTIDE SEQUENCE [LARGE SCALE GENOMIC DNA]</scope>
</reference>
<feature type="domain" description="Nuclear receptor" evidence="12">
    <location>
        <begin position="56"/>
        <end position="131"/>
    </location>
</feature>
<dbReference type="PANTHER" id="PTHR45805">
    <property type="entry name" value="NUCLEAR HORMONE RECEPTOR HR3-RELATED"/>
    <property type="match status" value="1"/>
</dbReference>
<evidence type="ECO:0000256" key="5">
    <source>
        <dbReference type="ARBA" id="ARBA00023015"/>
    </source>
</evidence>
<evidence type="ECO:0000313" key="14">
    <source>
        <dbReference type="EMBL" id="CAK1588000.1"/>
    </source>
</evidence>
<dbReference type="GO" id="GO:0003700">
    <property type="term" value="F:DNA-binding transcription factor activity"/>
    <property type="evidence" value="ECO:0007669"/>
    <property type="project" value="InterPro"/>
</dbReference>
<organism evidence="14 15">
    <name type="scientific">Parnassius mnemosyne</name>
    <name type="common">clouded apollo</name>
    <dbReference type="NCBI Taxonomy" id="213953"/>
    <lineage>
        <taxon>Eukaryota</taxon>
        <taxon>Metazoa</taxon>
        <taxon>Ecdysozoa</taxon>
        <taxon>Arthropoda</taxon>
        <taxon>Hexapoda</taxon>
        <taxon>Insecta</taxon>
        <taxon>Pterygota</taxon>
        <taxon>Neoptera</taxon>
        <taxon>Endopterygota</taxon>
        <taxon>Lepidoptera</taxon>
        <taxon>Glossata</taxon>
        <taxon>Ditrysia</taxon>
        <taxon>Papilionoidea</taxon>
        <taxon>Papilionidae</taxon>
        <taxon>Parnassiinae</taxon>
        <taxon>Parnassini</taxon>
        <taxon>Parnassius</taxon>
        <taxon>Driopa</taxon>
    </lineage>
</organism>
<evidence type="ECO:0000256" key="3">
    <source>
        <dbReference type="ARBA" id="ARBA00022771"/>
    </source>
</evidence>
<evidence type="ECO:0000256" key="7">
    <source>
        <dbReference type="ARBA" id="ARBA00023163"/>
    </source>
</evidence>
<dbReference type="PROSITE" id="PS51843">
    <property type="entry name" value="NR_LBD"/>
    <property type="match status" value="1"/>
</dbReference>
<dbReference type="Proteomes" id="UP001314205">
    <property type="component" value="Unassembled WGS sequence"/>
</dbReference>
<evidence type="ECO:0000256" key="2">
    <source>
        <dbReference type="ARBA" id="ARBA00022723"/>
    </source>
</evidence>
<dbReference type="FunFam" id="3.30.50.10:FF:000056">
    <property type="entry name" value="Peroxisome proliferator-activated receptor gamma"/>
    <property type="match status" value="1"/>
</dbReference>
<evidence type="ECO:0000256" key="1">
    <source>
        <dbReference type="ARBA" id="ARBA00004123"/>
    </source>
</evidence>
<comment type="caution">
    <text evidence="14">The sequence shown here is derived from an EMBL/GenBank/DDBJ whole genome shotgun (WGS) entry which is preliminary data.</text>
</comment>
<evidence type="ECO:0000256" key="10">
    <source>
        <dbReference type="RuleBase" id="RU004334"/>
    </source>
</evidence>
<dbReference type="PROSITE" id="PS00031">
    <property type="entry name" value="NUCLEAR_REC_DBD_1"/>
    <property type="match status" value="1"/>
</dbReference>
<dbReference type="Gene3D" id="1.10.565.10">
    <property type="entry name" value="Retinoid X Receptor"/>
    <property type="match status" value="1"/>
</dbReference>
<dbReference type="SUPFAM" id="SSF57716">
    <property type="entry name" value="Glucocorticoid receptor-like (DNA-binding domain)"/>
    <property type="match status" value="1"/>
</dbReference>
<dbReference type="GO" id="GO:0005634">
    <property type="term" value="C:nucleus"/>
    <property type="evidence" value="ECO:0007669"/>
    <property type="project" value="UniProtKB-SubCell"/>
</dbReference>
<dbReference type="GO" id="GO:0043565">
    <property type="term" value="F:sequence-specific DNA binding"/>
    <property type="evidence" value="ECO:0007669"/>
    <property type="project" value="InterPro"/>
</dbReference>
<dbReference type="SMART" id="SM00430">
    <property type="entry name" value="HOLI"/>
    <property type="match status" value="1"/>
</dbReference>
<evidence type="ECO:0000256" key="6">
    <source>
        <dbReference type="ARBA" id="ARBA00023125"/>
    </source>
</evidence>
<evidence type="ECO:0000313" key="15">
    <source>
        <dbReference type="Proteomes" id="UP001314205"/>
    </source>
</evidence>
<dbReference type="AlphaFoldDB" id="A0AAV1KZ22"/>
<keyword evidence="15" id="KW-1185">Reference proteome</keyword>
<dbReference type="PROSITE" id="PS51030">
    <property type="entry name" value="NUCLEAR_REC_DBD_2"/>
    <property type="match status" value="1"/>
</dbReference>
<keyword evidence="4 10" id="KW-0862">Zinc</keyword>
<dbReference type="SUPFAM" id="SSF48508">
    <property type="entry name" value="Nuclear receptor ligand-binding domain"/>
    <property type="match status" value="1"/>
</dbReference>
<dbReference type="SMART" id="SM00399">
    <property type="entry name" value="ZnF_C4"/>
    <property type="match status" value="1"/>
</dbReference>
<name>A0AAV1KZ22_9NEOP</name>
<keyword evidence="5 10" id="KW-0805">Transcription regulation</keyword>
<feature type="domain" description="NR LBD" evidence="13">
    <location>
        <begin position="198"/>
        <end position="432"/>
    </location>
</feature>
<sequence length="448" mass="47818">MDVWSAPPALSAAPPAHFALAFLPGAGSPAHPQHHTQEQAAEGGGAGGGACSAKAAAPCKVCGDKASGYHYGVTSCEGCKGFFRRSIQKQIEYRCLRDGKCHVIRLNRNRCQFCRFKKCLAVGMSRDSVRYGRVPKRPRDSEALPELSRGAGDGAGGGGAGAGVGGAVAPPPERADDAAELTLELSRLVVAAHRNNNSYTDELRRSLQLHTVIMLDDSDNEARSGGSEGAGRGEAAALLWHHLAVRMTPAVYEVVAFAKRLPGFHTLPQDDQLILIKLGFFEVWLTRITRLSTPSSIVFDDGTAFTHSQLEMIYDAQFATAMLSYVQAVGRLQASEEELALFTAGLLLSPHRAALSERDRIAAMHRALADAFNHVTCEGGAGGGRGERAEAWGAAGRSARALGVRHAELLAWPRAHWPRLALPALFAELFDIPKPDEDVDAAPHSPAN</sequence>
<accession>A0AAV1KZ22</accession>
<gene>
    <name evidence="14" type="ORF">PARMNEM_LOCUS8696</name>
</gene>
<protein>
    <recommendedName>
        <fullName evidence="16">Ecdysone-induced protein 78C</fullName>
    </recommendedName>
</protein>
<feature type="compositionally biased region" description="Gly residues" evidence="11">
    <location>
        <begin position="151"/>
        <end position="166"/>
    </location>
</feature>
<comment type="similarity">
    <text evidence="10">Belongs to the nuclear hormone receptor family.</text>
</comment>
<dbReference type="InterPro" id="IPR000536">
    <property type="entry name" value="Nucl_hrmn_rcpt_lig-bd"/>
</dbReference>
<feature type="region of interest" description="Disordered" evidence="11">
    <location>
        <begin position="131"/>
        <end position="173"/>
    </location>
</feature>
<dbReference type="PANTHER" id="PTHR45805:SF10">
    <property type="entry name" value="ECDYSONE-INDUCED PROTEIN 78C"/>
    <property type="match status" value="1"/>
</dbReference>
<dbReference type="Pfam" id="PF00105">
    <property type="entry name" value="zf-C4"/>
    <property type="match status" value="1"/>
</dbReference>
<keyword evidence="7 10" id="KW-0804">Transcription</keyword>
<dbReference type="Pfam" id="PF00104">
    <property type="entry name" value="Hormone_recep"/>
    <property type="match status" value="1"/>
</dbReference>
<evidence type="ECO:0000256" key="4">
    <source>
        <dbReference type="ARBA" id="ARBA00022833"/>
    </source>
</evidence>
<dbReference type="InterPro" id="IPR001723">
    <property type="entry name" value="Nuclear_hrmn_rcpt"/>
</dbReference>
<dbReference type="PRINTS" id="PR00047">
    <property type="entry name" value="STROIDFINGER"/>
</dbReference>
<evidence type="ECO:0000256" key="9">
    <source>
        <dbReference type="ARBA" id="ARBA00023242"/>
    </source>
</evidence>
<dbReference type="InterPro" id="IPR035500">
    <property type="entry name" value="NHR-like_dom_sf"/>
</dbReference>
<evidence type="ECO:0008006" key="16">
    <source>
        <dbReference type="Google" id="ProtNLM"/>
    </source>
</evidence>
<dbReference type="InterPro" id="IPR013088">
    <property type="entry name" value="Znf_NHR/GATA"/>
</dbReference>
<evidence type="ECO:0000256" key="8">
    <source>
        <dbReference type="ARBA" id="ARBA00023170"/>
    </source>
</evidence>
<dbReference type="GO" id="GO:0008270">
    <property type="term" value="F:zinc ion binding"/>
    <property type="evidence" value="ECO:0007669"/>
    <property type="project" value="UniProtKB-KW"/>
</dbReference>
<comment type="subcellular location">
    <subcellularLocation>
        <location evidence="1 10">Nucleus</location>
    </subcellularLocation>
</comment>
<evidence type="ECO:0000259" key="12">
    <source>
        <dbReference type="PROSITE" id="PS51030"/>
    </source>
</evidence>
<dbReference type="PRINTS" id="PR00398">
    <property type="entry name" value="STRDHORMONER"/>
</dbReference>
<keyword evidence="3 10" id="KW-0863">Zinc-finger</keyword>